<feature type="transmembrane region" description="Helical" evidence="1">
    <location>
        <begin position="37"/>
        <end position="57"/>
    </location>
</feature>
<keyword evidence="3" id="KW-1185">Reference proteome</keyword>
<gene>
    <name evidence="2" type="ORF">RIF23_19770</name>
</gene>
<dbReference type="EMBL" id="JAVLVT010000013">
    <property type="protein sequence ID" value="MDS1272531.1"/>
    <property type="molecule type" value="Genomic_DNA"/>
</dbReference>
<sequence length="168" mass="17335">MPAAVEHSGVATALGCQARWPYRSSENEGIMARRYRVATLAAAILLTMVGSPIVVALGGDTTIAPVALIGAILTWAACLWCWGVAGRPYWPHLVIIPVVQLLVAFFVGFVGATVLSPTRLDREWASFLAVWLICAGMYTVASALLAGFARDYGTGSPGGGGDGGGGGA</sequence>
<evidence type="ECO:0000313" key="3">
    <source>
        <dbReference type="Proteomes" id="UP001250214"/>
    </source>
</evidence>
<name>A0ABU2HB30_9ACTN</name>
<keyword evidence="1" id="KW-0472">Membrane</keyword>
<protein>
    <recommendedName>
        <fullName evidence="4">SPW repeat-containing protein</fullName>
    </recommendedName>
</protein>
<evidence type="ECO:0008006" key="4">
    <source>
        <dbReference type="Google" id="ProtNLM"/>
    </source>
</evidence>
<dbReference type="Proteomes" id="UP001250214">
    <property type="component" value="Unassembled WGS sequence"/>
</dbReference>
<evidence type="ECO:0000313" key="2">
    <source>
        <dbReference type="EMBL" id="MDS1272531.1"/>
    </source>
</evidence>
<keyword evidence="1" id="KW-0812">Transmembrane</keyword>
<feature type="transmembrane region" description="Helical" evidence="1">
    <location>
        <begin position="127"/>
        <end position="148"/>
    </location>
</feature>
<proteinExistence type="predicted"/>
<reference evidence="3" key="1">
    <citation type="submission" date="2023-07" db="EMBL/GenBank/DDBJ databases">
        <title>Novel species in the genus Lipingzhangella isolated from Sambhar Salt Lake.</title>
        <authorList>
            <person name="Jiya N."/>
            <person name="Kajale S."/>
            <person name="Sharma A."/>
        </authorList>
    </citation>
    <scope>NUCLEOTIDE SEQUENCE [LARGE SCALE GENOMIC DNA]</scope>
    <source>
        <strain evidence="3">LS1_29</strain>
    </source>
</reference>
<evidence type="ECO:0000256" key="1">
    <source>
        <dbReference type="SAM" id="Phobius"/>
    </source>
</evidence>
<organism evidence="2 3">
    <name type="scientific">Lipingzhangella rawalii</name>
    <dbReference type="NCBI Taxonomy" id="2055835"/>
    <lineage>
        <taxon>Bacteria</taxon>
        <taxon>Bacillati</taxon>
        <taxon>Actinomycetota</taxon>
        <taxon>Actinomycetes</taxon>
        <taxon>Streptosporangiales</taxon>
        <taxon>Nocardiopsidaceae</taxon>
        <taxon>Lipingzhangella</taxon>
    </lineage>
</organism>
<accession>A0ABU2HB30</accession>
<keyword evidence="1" id="KW-1133">Transmembrane helix</keyword>
<dbReference type="RefSeq" id="WP_310914119.1">
    <property type="nucleotide sequence ID" value="NZ_JAVLVT010000013.1"/>
</dbReference>
<feature type="transmembrane region" description="Helical" evidence="1">
    <location>
        <begin position="94"/>
        <end position="115"/>
    </location>
</feature>
<comment type="caution">
    <text evidence="2">The sequence shown here is derived from an EMBL/GenBank/DDBJ whole genome shotgun (WGS) entry which is preliminary data.</text>
</comment>
<feature type="transmembrane region" description="Helical" evidence="1">
    <location>
        <begin position="63"/>
        <end position="82"/>
    </location>
</feature>